<dbReference type="InterPro" id="IPR038475">
    <property type="entry name" value="RecG_C_sf"/>
</dbReference>
<dbReference type="EMBL" id="JARQWQ010000004">
    <property type="protein sequence ID" value="KAK2572474.1"/>
    <property type="molecule type" value="Genomic_DNA"/>
</dbReference>
<gene>
    <name evidence="2" type="ORF">P5673_002723</name>
</gene>
<protein>
    <submittedName>
        <fullName evidence="2">ATP-dependent DNA helicase RecG</fullName>
    </submittedName>
</protein>
<comment type="caution">
    <text evidence="2">The sequence shown here is derived from an EMBL/GenBank/DDBJ whole genome shotgun (WGS) entry which is preliminary data.</text>
</comment>
<keyword evidence="2" id="KW-0067">ATP-binding</keyword>
<organism evidence="2 3">
    <name type="scientific">Acropora cervicornis</name>
    <name type="common">Staghorn coral</name>
    <dbReference type="NCBI Taxonomy" id="6130"/>
    <lineage>
        <taxon>Eukaryota</taxon>
        <taxon>Metazoa</taxon>
        <taxon>Cnidaria</taxon>
        <taxon>Anthozoa</taxon>
        <taxon>Hexacorallia</taxon>
        <taxon>Scleractinia</taxon>
        <taxon>Astrocoeniina</taxon>
        <taxon>Acroporidae</taxon>
        <taxon>Acropora</taxon>
    </lineage>
</organism>
<evidence type="ECO:0000259" key="1">
    <source>
        <dbReference type="Pfam" id="PF04326"/>
    </source>
</evidence>
<evidence type="ECO:0000313" key="2">
    <source>
        <dbReference type="EMBL" id="KAK2572474.1"/>
    </source>
</evidence>
<dbReference type="InterPro" id="IPR007421">
    <property type="entry name" value="Schlafen_AlbA_2_dom"/>
</dbReference>
<sequence length="702" mass="81125">MAQSNSSKLIINIADLLNVHRVEKQRVEFKRSWNTGPTSSQVLHTICAFANDFLNDDGGYIILGVNDKPSENGNVNIEGINAESLDKAQGMITKLCKAHIKPEYQPRLSPEVYEGKHLLVIWATPSENGPHQCRESAKGNFQYYIRKATSTVKATPEEESQLMSQHSKTPFDERMAIDRDGGKQLTEEDIDVSLVKDFLRGIGSKIEDQDLENPQKLYENMRLVRTLGDKQLKGKLTKRFVPRNVALLFFYPTPHKFFSGAKTDIAIYDRSKNFRYNKIEEGPIDQQINNTLEYILNETKGKDESFDFVPYPKAALREAVVNALYHRGYEPEHADPVKVRIYPDLIEITSYPGPHPSLKKDHFMEDSEIPPVKTRNRRVGEFLIQRKLAEDKGTGVRSIFRSMKSNGNITPVFQFDEEYFQVRLPGHPKFMVRDLLEVADNFCAKGEKQKAVEQVLKFMRHHPTVRPNSLLSKLLELHDCDKNHPNVQPYIEYISQRVENRLRLKEDLREWSLSPDIPKGVDIIEELVANEADSDDLKKAIEIALKFFYENFDDKPNGTELKLEACQKAYQLFQAMGPVAKSDAFISYQSGCCKHSLFLLTTRKERTRRKLELVSLLKEAEECITDAILLTNPQNTKHLARQNRMLGYIHCELLSVNRSTEENVIKYYDLARKRDRDIHINEMRVPPQFRNRYKDHHQWTDQ</sequence>
<dbReference type="Pfam" id="PF13749">
    <property type="entry name" value="HATPase_c_4"/>
    <property type="match status" value="1"/>
</dbReference>
<dbReference type="Gene3D" id="3.30.950.30">
    <property type="entry name" value="Schlafen, AAA domain"/>
    <property type="match status" value="1"/>
</dbReference>
<reference evidence="2" key="1">
    <citation type="journal article" date="2023" name="G3 (Bethesda)">
        <title>Whole genome assembly and annotation of the endangered Caribbean coral Acropora cervicornis.</title>
        <authorList>
            <person name="Selwyn J.D."/>
            <person name="Vollmer S.V."/>
        </authorList>
    </citation>
    <scope>NUCLEOTIDE SEQUENCE</scope>
    <source>
        <strain evidence="2">K2</strain>
    </source>
</reference>
<proteinExistence type="predicted"/>
<dbReference type="Gene3D" id="3.30.565.60">
    <property type="match status" value="1"/>
</dbReference>
<name>A0AAD9R3I4_ACRCE</name>
<feature type="domain" description="Schlafen AlbA-2" evidence="1">
    <location>
        <begin position="23"/>
        <end position="154"/>
    </location>
</feature>
<dbReference type="AlphaFoldDB" id="A0AAD9R3I4"/>
<keyword evidence="2" id="KW-0547">Nucleotide-binding</keyword>
<accession>A0AAD9R3I4</accession>
<keyword evidence="2" id="KW-0347">Helicase</keyword>
<dbReference type="GO" id="GO:0004386">
    <property type="term" value="F:helicase activity"/>
    <property type="evidence" value="ECO:0007669"/>
    <property type="project" value="UniProtKB-KW"/>
</dbReference>
<dbReference type="PANTHER" id="PTHR30595:SF6">
    <property type="entry name" value="SCHLAFEN ALBA-2 DOMAIN-CONTAINING PROTEIN"/>
    <property type="match status" value="1"/>
</dbReference>
<dbReference type="Proteomes" id="UP001249851">
    <property type="component" value="Unassembled WGS sequence"/>
</dbReference>
<dbReference type="Pfam" id="PF04326">
    <property type="entry name" value="SLFN_AlbA_2"/>
    <property type="match status" value="1"/>
</dbReference>
<evidence type="ECO:0000313" key="3">
    <source>
        <dbReference type="Proteomes" id="UP001249851"/>
    </source>
</evidence>
<dbReference type="InterPro" id="IPR038461">
    <property type="entry name" value="Schlafen_AlbA_2_dom_sf"/>
</dbReference>
<dbReference type="PANTHER" id="PTHR30595">
    <property type="entry name" value="GLPR-RELATED TRANSCRIPTIONAL REPRESSOR"/>
    <property type="match status" value="1"/>
</dbReference>
<keyword evidence="2" id="KW-0378">Hydrolase</keyword>
<keyword evidence="3" id="KW-1185">Reference proteome</keyword>
<reference evidence="2" key="2">
    <citation type="journal article" date="2023" name="Science">
        <title>Genomic signatures of disease resistance in endangered staghorn corals.</title>
        <authorList>
            <person name="Vollmer S.V."/>
            <person name="Selwyn J.D."/>
            <person name="Despard B.A."/>
            <person name="Roesel C.L."/>
        </authorList>
    </citation>
    <scope>NUCLEOTIDE SEQUENCE</scope>
    <source>
        <strain evidence="2">K2</strain>
    </source>
</reference>